<comment type="subcellular location">
    <subcellularLocation>
        <location evidence="1">Cytoplasm</location>
    </subcellularLocation>
</comment>
<gene>
    <name evidence="7" type="ORF">HJG40_13460</name>
</gene>
<keyword evidence="8" id="KW-1185">Reference proteome</keyword>
<dbReference type="Proteomes" id="UP001197028">
    <property type="component" value="Unassembled WGS sequence"/>
</dbReference>
<comment type="caution">
    <text evidence="7">The sequence shown here is derived from an EMBL/GenBank/DDBJ whole genome shotgun (WGS) entry which is preliminary data.</text>
</comment>
<dbReference type="InterPro" id="IPR010985">
    <property type="entry name" value="Ribbon_hlx_hlx"/>
</dbReference>
<dbReference type="EMBL" id="JABELD010000125">
    <property type="protein sequence ID" value="MBU2739765.1"/>
    <property type="molecule type" value="Genomic_DNA"/>
</dbReference>
<evidence type="ECO:0000313" key="8">
    <source>
        <dbReference type="Proteomes" id="UP001197028"/>
    </source>
</evidence>
<protein>
    <recommendedName>
        <fullName evidence="3">Relaxosome protein TraY</fullName>
    </recommendedName>
</protein>
<dbReference type="InterPro" id="IPR008876">
    <property type="entry name" value="TraY"/>
</dbReference>
<evidence type="ECO:0000313" key="7">
    <source>
        <dbReference type="EMBL" id="MBU2739765.1"/>
    </source>
</evidence>
<keyword evidence="4" id="KW-0963">Cytoplasm</keyword>
<evidence type="ECO:0000256" key="3">
    <source>
        <dbReference type="ARBA" id="ARBA00020541"/>
    </source>
</evidence>
<keyword evidence="6" id="KW-0238">DNA-binding</keyword>
<proteinExistence type="inferred from homology"/>
<sequence length="72" mass="8316">MIGVRLSSDIEKRLDALAKATGRTKSYYVREALLEHLDDMEDAYLAEATLERVRRGDERVLGSEEFWRDLEG</sequence>
<dbReference type="Pfam" id="PF05509">
    <property type="entry name" value="TraY"/>
    <property type="match status" value="1"/>
</dbReference>
<evidence type="ECO:0000256" key="2">
    <source>
        <dbReference type="ARBA" id="ARBA00007183"/>
    </source>
</evidence>
<accession>A0ABS5ZSW9</accession>
<evidence type="ECO:0000256" key="4">
    <source>
        <dbReference type="ARBA" id="ARBA00022490"/>
    </source>
</evidence>
<evidence type="ECO:0000256" key="6">
    <source>
        <dbReference type="ARBA" id="ARBA00023125"/>
    </source>
</evidence>
<dbReference type="CDD" id="cd22233">
    <property type="entry name" value="RHH_CopAso-like"/>
    <property type="match status" value="1"/>
</dbReference>
<name>A0ABS5ZSW9_9PROT</name>
<comment type="similarity">
    <text evidence="2">Belongs to the TraY family.</text>
</comment>
<evidence type="ECO:0000256" key="1">
    <source>
        <dbReference type="ARBA" id="ARBA00004496"/>
    </source>
</evidence>
<dbReference type="SUPFAM" id="SSF47598">
    <property type="entry name" value="Ribbon-helix-helix"/>
    <property type="match status" value="1"/>
</dbReference>
<organism evidence="7 8">
    <name type="scientific">Acidithiobacillus concretivorus</name>
    <dbReference type="NCBI Taxonomy" id="3063952"/>
    <lineage>
        <taxon>Bacteria</taxon>
        <taxon>Pseudomonadati</taxon>
        <taxon>Pseudomonadota</taxon>
        <taxon>Acidithiobacillia</taxon>
        <taxon>Acidithiobacillales</taxon>
        <taxon>Acidithiobacillaceae</taxon>
        <taxon>Acidithiobacillus</taxon>
    </lineage>
</organism>
<reference evidence="7 8" key="1">
    <citation type="journal article" date="2021" name="ISME J.">
        <title>Genomic evolution of the class Acidithiobacillia: deep-branching Proteobacteria living in extreme acidic conditions.</title>
        <authorList>
            <person name="Moya-Beltran A."/>
            <person name="Beard S."/>
            <person name="Rojas-Villalobos C."/>
            <person name="Issotta F."/>
            <person name="Gallardo Y."/>
            <person name="Ulloa R."/>
            <person name="Giaveno A."/>
            <person name="Degli Esposti M."/>
            <person name="Johnson D.B."/>
            <person name="Quatrini R."/>
        </authorList>
    </citation>
    <scope>NUCLEOTIDE SEQUENCE [LARGE SCALE GENOMIC DNA]</scope>
    <source>
        <strain evidence="7 8">ATCC 19703</strain>
    </source>
</reference>
<evidence type="ECO:0000256" key="5">
    <source>
        <dbReference type="ARBA" id="ARBA00022971"/>
    </source>
</evidence>
<keyword evidence="5" id="KW-0184">Conjugation</keyword>